<dbReference type="Proteomes" id="UP000319557">
    <property type="component" value="Chromosome"/>
</dbReference>
<gene>
    <name evidence="2" type="primary">pglI_3</name>
    <name evidence="2" type="ORF">EC9_25320</name>
</gene>
<protein>
    <submittedName>
        <fullName evidence="2">GalNAc(5)-diNAcBac-PP-undecaprenol beta-1,3-glucosyltransferase</fullName>
        <ecNumber evidence="2">2.4.1.293</ecNumber>
    </submittedName>
</protein>
<dbReference type="PANTHER" id="PTHR43685">
    <property type="entry name" value="GLYCOSYLTRANSFERASE"/>
    <property type="match status" value="1"/>
</dbReference>
<keyword evidence="3" id="KW-1185">Reference proteome</keyword>
<organism evidence="2 3">
    <name type="scientific">Rosistilla ulvae</name>
    <dbReference type="NCBI Taxonomy" id="1930277"/>
    <lineage>
        <taxon>Bacteria</taxon>
        <taxon>Pseudomonadati</taxon>
        <taxon>Planctomycetota</taxon>
        <taxon>Planctomycetia</taxon>
        <taxon>Pirellulales</taxon>
        <taxon>Pirellulaceae</taxon>
        <taxon>Rosistilla</taxon>
    </lineage>
</organism>
<dbReference type="AlphaFoldDB" id="A0A517M0E1"/>
<dbReference type="CDD" id="cd00761">
    <property type="entry name" value="Glyco_tranf_GTA_type"/>
    <property type="match status" value="1"/>
</dbReference>
<dbReference type="InterPro" id="IPR029044">
    <property type="entry name" value="Nucleotide-diphossugar_trans"/>
</dbReference>
<dbReference type="Pfam" id="PF00535">
    <property type="entry name" value="Glycos_transf_2"/>
    <property type="match status" value="1"/>
</dbReference>
<reference evidence="2 3" key="1">
    <citation type="submission" date="2019-02" db="EMBL/GenBank/DDBJ databases">
        <title>Deep-cultivation of Planctomycetes and their phenomic and genomic characterization uncovers novel biology.</title>
        <authorList>
            <person name="Wiegand S."/>
            <person name="Jogler M."/>
            <person name="Boedeker C."/>
            <person name="Pinto D."/>
            <person name="Vollmers J."/>
            <person name="Rivas-Marin E."/>
            <person name="Kohn T."/>
            <person name="Peeters S.H."/>
            <person name="Heuer A."/>
            <person name="Rast P."/>
            <person name="Oberbeckmann S."/>
            <person name="Bunk B."/>
            <person name="Jeske O."/>
            <person name="Meyerdierks A."/>
            <person name="Storesund J.E."/>
            <person name="Kallscheuer N."/>
            <person name="Luecker S."/>
            <person name="Lage O.M."/>
            <person name="Pohl T."/>
            <person name="Merkel B.J."/>
            <person name="Hornburger P."/>
            <person name="Mueller R.-W."/>
            <person name="Bruemmer F."/>
            <person name="Labrenz M."/>
            <person name="Spormann A.M."/>
            <person name="Op den Camp H."/>
            <person name="Overmann J."/>
            <person name="Amann R."/>
            <person name="Jetten M.S.M."/>
            <person name="Mascher T."/>
            <person name="Medema M.H."/>
            <person name="Devos D.P."/>
            <person name="Kaster A.-K."/>
            <person name="Ovreas L."/>
            <person name="Rohde M."/>
            <person name="Galperin M.Y."/>
            <person name="Jogler C."/>
        </authorList>
    </citation>
    <scope>NUCLEOTIDE SEQUENCE [LARGE SCALE GENOMIC DNA]</scope>
    <source>
        <strain evidence="2 3">EC9</strain>
    </source>
</reference>
<dbReference type="InterPro" id="IPR050834">
    <property type="entry name" value="Glycosyltransf_2"/>
</dbReference>
<evidence type="ECO:0000313" key="2">
    <source>
        <dbReference type="EMBL" id="QDS88342.1"/>
    </source>
</evidence>
<sequence length="348" mass="39916">MSRQPLVSIILPTFNRASFLPKAIAAIREQQLTDWELIVIDDGSTDQTAPLLRKLVNGMPQAYRYLRQENQGAYAARNTGLDYVRGKYVAFYDSDDLWLPHHLQKCVTALELNQDVDWVYSASRIVDFASERVLNENCFQEGGRARKFRNLPVERRDDLYVLKQAGLMEAVLDGAGLYSGLQNSVIRSRFFQGRRFATEFYNEAEDQVIVIRALAANIRFAYFDSVHVEYCVHDNNSSGAALNLPRHKQLRLSEGLIRGYEQLSEQVALSGASKLALRRKLAKLYMWHLGYHSHWRFGDKQAAIAAYRKSIQLDPWNWRYRKTYLLALARPVCTTDAQQSAETKVEKG</sequence>
<dbReference type="EC" id="2.4.1.293" evidence="2"/>
<feature type="domain" description="Glycosyltransferase 2-like" evidence="1">
    <location>
        <begin position="8"/>
        <end position="149"/>
    </location>
</feature>
<dbReference type="EMBL" id="CP036261">
    <property type="protein sequence ID" value="QDS88342.1"/>
    <property type="molecule type" value="Genomic_DNA"/>
</dbReference>
<accession>A0A517M0E1</accession>
<dbReference type="OrthoDB" id="9784574at2"/>
<dbReference type="RefSeq" id="WP_145345506.1">
    <property type="nucleotide sequence ID" value="NZ_CP036261.1"/>
</dbReference>
<dbReference type="InterPro" id="IPR001173">
    <property type="entry name" value="Glyco_trans_2-like"/>
</dbReference>
<dbReference type="SUPFAM" id="SSF53448">
    <property type="entry name" value="Nucleotide-diphospho-sugar transferases"/>
    <property type="match status" value="1"/>
</dbReference>
<evidence type="ECO:0000313" key="3">
    <source>
        <dbReference type="Proteomes" id="UP000319557"/>
    </source>
</evidence>
<dbReference type="KEGG" id="ruv:EC9_25320"/>
<dbReference type="PANTHER" id="PTHR43685:SF2">
    <property type="entry name" value="GLYCOSYLTRANSFERASE 2-LIKE DOMAIN-CONTAINING PROTEIN"/>
    <property type="match status" value="1"/>
</dbReference>
<keyword evidence="2" id="KW-0328">Glycosyltransferase</keyword>
<name>A0A517M0E1_9BACT</name>
<evidence type="ECO:0000259" key="1">
    <source>
        <dbReference type="Pfam" id="PF00535"/>
    </source>
</evidence>
<dbReference type="Gene3D" id="3.90.550.10">
    <property type="entry name" value="Spore Coat Polysaccharide Biosynthesis Protein SpsA, Chain A"/>
    <property type="match status" value="1"/>
</dbReference>
<proteinExistence type="predicted"/>
<keyword evidence="2" id="KW-0808">Transferase</keyword>
<dbReference type="GO" id="GO:0016757">
    <property type="term" value="F:glycosyltransferase activity"/>
    <property type="evidence" value="ECO:0007669"/>
    <property type="project" value="UniProtKB-KW"/>
</dbReference>